<organism evidence="2 3">
    <name type="scientific">Cellvibrio polysaccharolyticus</name>
    <dbReference type="NCBI Taxonomy" id="2082724"/>
    <lineage>
        <taxon>Bacteria</taxon>
        <taxon>Pseudomonadati</taxon>
        <taxon>Pseudomonadota</taxon>
        <taxon>Gammaproteobacteria</taxon>
        <taxon>Cellvibrionales</taxon>
        <taxon>Cellvibrionaceae</taxon>
        <taxon>Cellvibrio</taxon>
    </lineage>
</organism>
<dbReference type="AlphaFoldDB" id="A0A928YUB0"/>
<sequence length="302" mass="32426">MEMPRRATKPLLLTLLAALSFAAQVEAQSDDCQLVSTASVQQTLGLGAPKHSQANSYGSCNWLFPESGLFKTQVFKLSSTAEAGELYQGYLRETLAEAETTPLGEPLGQKSIRGVKDQHSHRVASVVILQDDQVIVSDYHDDPAKFDGQTLNKLESLAAQVFANRGGIDQDFGGCDWFPPAQTELLLGKNATIQRLADQHCLAYTNDGGSLTLSTTPSMNADAFAVMQTSYNSNCTTAALRELGDNAFAYFDCKSANPVVIVEMLNKATHGNLAYAPPGGRAANSGDVEALKPLLRHISSKL</sequence>
<evidence type="ECO:0000313" key="3">
    <source>
        <dbReference type="Proteomes" id="UP000652567"/>
    </source>
</evidence>
<proteinExistence type="predicted"/>
<reference evidence="2" key="1">
    <citation type="submission" date="2018-07" db="EMBL/GenBank/DDBJ databases">
        <title>Genome assembly of strain Ka43.</title>
        <authorList>
            <person name="Kukolya J."/>
            <person name="Nagy I."/>
            <person name="Horvath B."/>
            <person name="Toth A."/>
        </authorList>
    </citation>
    <scope>NUCLEOTIDE SEQUENCE</scope>
    <source>
        <strain evidence="2">KB43</strain>
    </source>
</reference>
<name>A0A928YUB0_9GAMM</name>
<dbReference type="Proteomes" id="UP000652567">
    <property type="component" value="Unassembled WGS sequence"/>
</dbReference>
<comment type="caution">
    <text evidence="2">The sequence shown here is derived from an EMBL/GenBank/DDBJ whole genome shotgun (WGS) entry which is preliminary data.</text>
</comment>
<keyword evidence="1" id="KW-0732">Signal</keyword>
<accession>A0A928YUB0</accession>
<gene>
    <name evidence="2" type="ORF">C4F51_01785</name>
</gene>
<evidence type="ECO:0000256" key="1">
    <source>
        <dbReference type="SAM" id="SignalP"/>
    </source>
</evidence>
<feature type="signal peptide" evidence="1">
    <location>
        <begin position="1"/>
        <end position="22"/>
    </location>
</feature>
<keyword evidence="3" id="KW-1185">Reference proteome</keyword>
<protein>
    <submittedName>
        <fullName evidence="2">Uncharacterized protein</fullName>
    </submittedName>
</protein>
<feature type="chain" id="PRO_5036919453" evidence="1">
    <location>
        <begin position="23"/>
        <end position="302"/>
    </location>
</feature>
<evidence type="ECO:0000313" key="2">
    <source>
        <dbReference type="EMBL" id="MBE8715918.1"/>
    </source>
</evidence>
<dbReference type="RefSeq" id="WP_193906622.1">
    <property type="nucleotide sequence ID" value="NZ_PRDL01000001.1"/>
</dbReference>
<dbReference type="EMBL" id="PRDL01000001">
    <property type="protein sequence ID" value="MBE8715918.1"/>
    <property type="molecule type" value="Genomic_DNA"/>
</dbReference>